<name>A0ABP7GEM5_9ACTN</name>
<gene>
    <name evidence="2" type="ORF">GCM10022402_46400</name>
</gene>
<dbReference type="Gene3D" id="3.30.70.1290">
    <property type="entry name" value="Transposase IS200-like"/>
    <property type="match status" value="1"/>
</dbReference>
<protein>
    <recommendedName>
        <fullName evidence="1">Transposase IS200-like domain-containing protein</fullName>
    </recommendedName>
</protein>
<sequence>MRSVRADFEVEPVEFNGEDDHVHLLVTFPPKVAVSTPVNSRKRGVLAPVAPGVPRACPTLPAGHATLVGLLLRRFGGRGPVDRAAPVHRTAGASAVKVRRTA</sequence>
<dbReference type="Proteomes" id="UP001500908">
    <property type="component" value="Unassembled WGS sequence"/>
</dbReference>
<dbReference type="InterPro" id="IPR002686">
    <property type="entry name" value="Transposase_17"/>
</dbReference>
<evidence type="ECO:0000313" key="2">
    <source>
        <dbReference type="EMBL" id="GAA3763758.1"/>
    </source>
</evidence>
<evidence type="ECO:0000259" key="1">
    <source>
        <dbReference type="Pfam" id="PF01797"/>
    </source>
</evidence>
<keyword evidence="3" id="KW-1185">Reference proteome</keyword>
<evidence type="ECO:0000313" key="3">
    <source>
        <dbReference type="Proteomes" id="UP001500908"/>
    </source>
</evidence>
<dbReference type="SUPFAM" id="SSF143422">
    <property type="entry name" value="Transposase IS200-like"/>
    <property type="match status" value="1"/>
</dbReference>
<dbReference type="InterPro" id="IPR036515">
    <property type="entry name" value="Transposase_17_sf"/>
</dbReference>
<dbReference type="EMBL" id="BAABDD010000039">
    <property type="protein sequence ID" value="GAA3763758.1"/>
    <property type="molecule type" value="Genomic_DNA"/>
</dbReference>
<organism evidence="2 3">
    <name type="scientific">Salinactinospora qingdaonensis</name>
    <dbReference type="NCBI Taxonomy" id="702744"/>
    <lineage>
        <taxon>Bacteria</taxon>
        <taxon>Bacillati</taxon>
        <taxon>Actinomycetota</taxon>
        <taxon>Actinomycetes</taxon>
        <taxon>Streptosporangiales</taxon>
        <taxon>Nocardiopsidaceae</taxon>
        <taxon>Salinactinospora</taxon>
    </lineage>
</organism>
<comment type="caution">
    <text evidence="2">The sequence shown here is derived from an EMBL/GenBank/DDBJ whole genome shotgun (WGS) entry which is preliminary data.</text>
</comment>
<reference evidence="3" key="1">
    <citation type="journal article" date="2019" name="Int. J. Syst. Evol. Microbiol.">
        <title>The Global Catalogue of Microorganisms (GCM) 10K type strain sequencing project: providing services to taxonomists for standard genome sequencing and annotation.</title>
        <authorList>
            <consortium name="The Broad Institute Genomics Platform"/>
            <consortium name="The Broad Institute Genome Sequencing Center for Infectious Disease"/>
            <person name="Wu L."/>
            <person name="Ma J."/>
        </authorList>
    </citation>
    <scope>NUCLEOTIDE SEQUENCE [LARGE SCALE GENOMIC DNA]</scope>
    <source>
        <strain evidence="3">JCM 17137</strain>
    </source>
</reference>
<proteinExistence type="predicted"/>
<accession>A0ABP7GEM5</accession>
<feature type="domain" description="Transposase IS200-like" evidence="1">
    <location>
        <begin position="2"/>
        <end position="42"/>
    </location>
</feature>
<dbReference type="Pfam" id="PF01797">
    <property type="entry name" value="Y1_Tnp"/>
    <property type="match status" value="1"/>
</dbReference>